<organism evidence="1 2">
    <name type="scientific">Niastella koreensis</name>
    <dbReference type="NCBI Taxonomy" id="354356"/>
    <lineage>
        <taxon>Bacteria</taxon>
        <taxon>Pseudomonadati</taxon>
        <taxon>Bacteroidota</taxon>
        <taxon>Chitinophagia</taxon>
        <taxon>Chitinophagales</taxon>
        <taxon>Chitinophagaceae</taxon>
        <taxon>Niastella</taxon>
    </lineage>
</organism>
<protein>
    <recommendedName>
        <fullName evidence="3">Class I SAM-dependent methyltransferase</fullName>
    </recommendedName>
</protein>
<comment type="caution">
    <text evidence="1">The sequence shown here is derived from an EMBL/GenBank/DDBJ whole genome shotgun (WGS) entry which is preliminary data.</text>
</comment>
<proteinExistence type="predicted"/>
<name>A0ABX3P5P6_9BACT</name>
<accession>A0ABX3P5P6</accession>
<dbReference type="Pfam" id="PF13578">
    <property type="entry name" value="Methyltransf_24"/>
    <property type="match status" value="1"/>
</dbReference>
<dbReference type="InterPro" id="IPR029063">
    <property type="entry name" value="SAM-dependent_MTases_sf"/>
</dbReference>
<reference evidence="1 2" key="1">
    <citation type="submission" date="2016-04" db="EMBL/GenBank/DDBJ databases">
        <authorList>
            <person name="Chen L."/>
            <person name="Zhuang W."/>
            <person name="Wang G."/>
        </authorList>
    </citation>
    <scope>NUCLEOTIDE SEQUENCE [LARGE SCALE GENOMIC DNA]</scope>
    <source>
        <strain evidence="2">GR20</strain>
    </source>
</reference>
<dbReference type="SUPFAM" id="SSF53335">
    <property type="entry name" value="S-adenosyl-L-methionine-dependent methyltransferases"/>
    <property type="match status" value="1"/>
</dbReference>
<dbReference type="Proteomes" id="UP000192277">
    <property type="component" value="Unassembled WGS sequence"/>
</dbReference>
<keyword evidence="2" id="KW-1185">Reference proteome</keyword>
<dbReference type="RefSeq" id="WP_014222886.1">
    <property type="nucleotide sequence ID" value="NZ_LWBO01000001.1"/>
</dbReference>
<evidence type="ECO:0000313" key="1">
    <source>
        <dbReference type="EMBL" id="OQP55291.1"/>
    </source>
</evidence>
<sequence length="185" mass="21433">MKSIYLRNVPPPTETFDHISFLELMAKWIKPEHYLELGVRDGKCFKRLSAFATTAVGVDMQPISYSLKRNMKFHLGTTDDYFASIKGTSVKFDLVFIDADHSYEQSLKDFMNAKEHMIEEGFIFLHDTHPYDLSMTEPELCSDTYKTALYIKQHLADDFEIITLPFNPGLTMTKKISRNKQLAYL</sequence>
<dbReference type="EMBL" id="LWBO01000001">
    <property type="protein sequence ID" value="OQP55291.1"/>
    <property type="molecule type" value="Genomic_DNA"/>
</dbReference>
<dbReference type="Gene3D" id="3.40.50.150">
    <property type="entry name" value="Vaccinia Virus protein VP39"/>
    <property type="match status" value="1"/>
</dbReference>
<gene>
    <name evidence="1" type="ORF">A4D02_03005</name>
</gene>
<evidence type="ECO:0000313" key="2">
    <source>
        <dbReference type="Proteomes" id="UP000192277"/>
    </source>
</evidence>
<evidence type="ECO:0008006" key="3">
    <source>
        <dbReference type="Google" id="ProtNLM"/>
    </source>
</evidence>